<comment type="caution">
    <text evidence="2">The sequence shown here is derived from an EMBL/GenBank/DDBJ whole genome shotgun (WGS) entry which is preliminary data.</text>
</comment>
<dbReference type="AlphaFoldDB" id="A0A699WVB9"/>
<accession>A0A699WVB9</accession>
<dbReference type="EMBL" id="BKCJ011773384">
    <property type="protein sequence ID" value="GFD51712.1"/>
    <property type="molecule type" value="Genomic_DNA"/>
</dbReference>
<protein>
    <submittedName>
        <fullName evidence="2">Uncharacterized protein</fullName>
    </submittedName>
</protein>
<feature type="non-terminal residue" evidence="2">
    <location>
        <position position="1"/>
    </location>
</feature>
<name>A0A699WVB9_TANCI</name>
<gene>
    <name evidence="2" type="ORF">Tci_923681</name>
</gene>
<organism evidence="2">
    <name type="scientific">Tanacetum cinerariifolium</name>
    <name type="common">Dalmatian daisy</name>
    <name type="synonym">Chrysanthemum cinerariifolium</name>
    <dbReference type="NCBI Taxonomy" id="118510"/>
    <lineage>
        <taxon>Eukaryota</taxon>
        <taxon>Viridiplantae</taxon>
        <taxon>Streptophyta</taxon>
        <taxon>Embryophyta</taxon>
        <taxon>Tracheophyta</taxon>
        <taxon>Spermatophyta</taxon>
        <taxon>Magnoliopsida</taxon>
        <taxon>eudicotyledons</taxon>
        <taxon>Gunneridae</taxon>
        <taxon>Pentapetalae</taxon>
        <taxon>asterids</taxon>
        <taxon>campanulids</taxon>
        <taxon>Asterales</taxon>
        <taxon>Asteraceae</taxon>
        <taxon>Asteroideae</taxon>
        <taxon>Anthemideae</taxon>
        <taxon>Anthemidinae</taxon>
        <taxon>Tanacetum</taxon>
    </lineage>
</organism>
<feature type="compositionally biased region" description="Basic residues" evidence="1">
    <location>
        <begin position="9"/>
        <end position="18"/>
    </location>
</feature>
<sequence>PWPGAAGQRQRRGNLSRGHRLDPEYAMGGLTVAGVHPWADLPLDHSAAVFQAHVAAVDELVCGDHHGHGAGVAGGCA</sequence>
<feature type="region of interest" description="Disordered" evidence="1">
    <location>
        <begin position="1"/>
        <end position="22"/>
    </location>
</feature>
<reference evidence="2" key="1">
    <citation type="journal article" date="2019" name="Sci. Rep.">
        <title>Draft genome of Tanacetum cinerariifolium, the natural source of mosquito coil.</title>
        <authorList>
            <person name="Yamashiro T."/>
            <person name="Shiraishi A."/>
            <person name="Satake H."/>
            <person name="Nakayama K."/>
        </authorList>
    </citation>
    <scope>NUCLEOTIDE SEQUENCE</scope>
</reference>
<evidence type="ECO:0000313" key="2">
    <source>
        <dbReference type="EMBL" id="GFD51712.1"/>
    </source>
</evidence>
<proteinExistence type="predicted"/>
<evidence type="ECO:0000256" key="1">
    <source>
        <dbReference type="SAM" id="MobiDB-lite"/>
    </source>
</evidence>